<proteinExistence type="predicted"/>
<dbReference type="PANTHER" id="PTHR18841:SF0">
    <property type="entry name" value="VITELLINE MEMBRANE OUTER LAYER 1 HOMOLOG A-RELATED"/>
    <property type="match status" value="1"/>
</dbReference>
<dbReference type="AlphaFoldDB" id="A0A8J2RBX6"/>
<keyword evidence="4" id="KW-1185">Reference proteome</keyword>
<dbReference type="Pfam" id="PF03762">
    <property type="entry name" value="VOMI"/>
    <property type="match status" value="1"/>
</dbReference>
<organism evidence="3 4">
    <name type="scientific">Daphnia galeata</name>
    <dbReference type="NCBI Taxonomy" id="27404"/>
    <lineage>
        <taxon>Eukaryota</taxon>
        <taxon>Metazoa</taxon>
        <taxon>Ecdysozoa</taxon>
        <taxon>Arthropoda</taxon>
        <taxon>Crustacea</taxon>
        <taxon>Branchiopoda</taxon>
        <taxon>Diplostraca</taxon>
        <taxon>Cladocera</taxon>
        <taxon>Anomopoda</taxon>
        <taxon>Daphniidae</taxon>
        <taxon>Daphnia</taxon>
    </lineage>
</organism>
<evidence type="ECO:0000256" key="1">
    <source>
        <dbReference type="SAM" id="MobiDB-lite"/>
    </source>
</evidence>
<gene>
    <name evidence="3" type="ORF">DGAL_LOCUS1493</name>
</gene>
<name>A0A8J2RBX6_9CRUS</name>
<reference evidence="3" key="1">
    <citation type="submission" date="2021-11" db="EMBL/GenBank/DDBJ databases">
        <authorList>
            <person name="Schell T."/>
        </authorList>
    </citation>
    <scope>NUCLEOTIDE SEQUENCE</scope>
    <source>
        <strain evidence="3">M5</strain>
    </source>
</reference>
<evidence type="ECO:0000313" key="3">
    <source>
        <dbReference type="EMBL" id="CAH0099359.1"/>
    </source>
</evidence>
<evidence type="ECO:0008006" key="5">
    <source>
        <dbReference type="Google" id="ProtNLM"/>
    </source>
</evidence>
<evidence type="ECO:0000313" key="4">
    <source>
        <dbReference type="Proteomes" id="UP000789390"/>
    </source>
</evidence>
<evidence type="ECO:0000256" key="2">
    <source>
        <dbReference type="SAM" id="SignalP"/>
    </source>
</evidence>
<comment type="caution">
    <text evidence="3">The sequence shown here is derived from an EMBL/GenBank/DDBJ whole genome shotgun (WGS) entry which is preliminary data.</text>
</comment>
<protein>
    <recommendedName>
        <fullName evidence="5">Vitelline membrane outer layer protein 1</fullName>
    </recommendedName>
</protein>
<dbReference type="GO" id="GO:0005615">
    <property type="term" value="C:extracellular space"/>
    <property type="evidence" value="ECO:0007669"/>
    <property type="project" value="TreeGrafter"/>
</dbReference>
<dbReference type="InterPro" id="IPR005515">
    <property type="entry name" value="VOMI"/>
</dbReference>
<dbReference type="Gene3D" id="2.100.10.20">
    <property type="entry name" value="Vitelline membrane outer layer protein I (VOMI)"/>
    <property type="match status" value="1"/>
</dbReference>
<accession>A0A8J2RBX6</accession>
<dbReference type="OrthoDB" id="6344411at2759"/>
<dbReference type="SUPFAM" id="SSF51092">
    <property type="entry name" value="Vitelline membrane outer protein-I (VMO-I)"/>
    <property type="match status" value="1"/>
</dbReference>
<dbReference type="InterPro" id="IPR036706">
    <property type="entry name" value="VOMI_sf"/>
</dbReference>
<sequence length="196" mass="21208">MEKMLGYFLMMAAAVVFVANGQEVITVTNGETDGRWGPLESCPPGSRANSYQSSHEANAPVVDDSALNTLILFCDDADATNITSTQGYTGSFQNVQTCPFGAYMKSFQLRVSPAGNTTDNTAVNNIRFKCSNDREINGIGNTGGYWGDYSTECVDGICGLETRVRPDGGVVVDNTALNDVRFTCCTPAHFQVKRHY</sequence>
<feature type="signal peptide" evidence="2">
    <location>
        <begin position="1"/>
        <end position="21"/>
    </location>
</feature>
<feature type="chain" id="PRO_5035170802" description="Vitelline membrane outer layer protein 1" evidence="2">
    <location>
        <begin position="22"/>
        <end position="196"/>
    </location>
</feature>
<dbReference type="PANTHER" id="PTHR18841">
    <property type="entry name" value="VITELLINE MEMBRANE OUTER LAYER PROTEIN I-RELATED"/>
    <property type="match status" value="1"/>
</dbReference>
<dbReference type="EMBL" id="CAKKLH010000017">
    <property type="protein sequence ID" value="CAH0099359.1"/>
    <property type="molecule type" value="Genomic_DNA"/>
</dbReference>
<feature type="region of interest" description="Disordered" evidence="1">
    <location>
        <begin position="35"/>
        <end position="55"/>
    </location>
</feature>
<dbReference type="Proteomes" id="UP000789390">
    <property type="component" value="Unassembled WGS sequence"/>
</dbReference>
<keyword evidence="2" id="KW-0732">Signal</keyword>